<organism evidence="8 9">
    <name type="scientific">Paenisporosarcina antarctica</name>
    <dbReference type="NCBI Taxonomy" id="417367"/>
    <lineage>
        <taxon>Bacteria</taxon>
        <taxon>Bacillati</taxon>
        <taxon>Bacillota</taxon>
        <taxon>Bacilli</taxon>
        <taxon>Bacillales</taxon>
        <taxon>Caryophanaceae</taxon>
        <taxon>Paenisporosarcina</taxon>
    </lineage>
</organism>
<dbReference type="KEGG" id="panc:E2636_03130"/>
<dbReference type="Gene3D" id="3.90.79.10">
    <property type="entry name" value="Nucleoside Triphosphate Pyrophosphohydrolase"/>
    <property type="match status" value="1"/>
</dbReference>
<comment type="cofactor">
    <cofactor evidence="1">
        <name>Mn(2+)</name>
        <dbReference type="ChEBI" id="CHEBI:29035"/>
    </cofactor>
</comment>
<dbReference type="PROSITE" id="PS51462">
    <property type="entry name" value="NUDIX"/>
    <property type="match status" value="1"/>
</dbReference>
<dbReference type="PANTHER" id="PTHR12992">
    <property type="entry name" value="NUDIX HYDROLASE"/>
    <property type="match status" value="1"/>
</dbReference>
<reference evidence="8 9" key="1">
    <citation type="submission" date="2019-03" db="EMBL/GenBank/DDBJ databases">
        <title>Complete genome sequence of Paenisporosarcina antarctica CGMCC 1.6503T.</title>
        <authorList>
            <person name="Rong J.-C."/>
            <person name="Chi N.-Y."/>
            <person name="Zhang Q.-F."/>
        </authorList>
    </citation>
    <scope>NUCLEOTIDE SEQUENCE [LARGE SCALE GENOMIC DNA]</scope>
    <source>
        <strain evidence="8 9">CGMCC 1.6503</strain>
    </source>
</reference>
<dbReference type="GO" id="GO:0046872">
    <property type="term" value="F:metal ion binding"/>
    <property type="evidence" value="ECO:0007669"/>
    <property type="project" value="UniProtKB-KW"/>
</dbReference>
<dbReference type="OrthoDB" id="9802805at2"/>
<dbReference type="InterPro" id="IPR000086">
    <property type="entry name" value="NUDIX_hydrolase_dom"/>
</dbReference>
<dbReference type="Proteomes" id="UP000294292">
    <property type="component" value="Chromosome"/>
</dbReference>
<dbReference type="RefSeq" id="WP_134208935.1">
    <property type="nucleotide sequence ID" value="NZ_CP038015.1"/>
</dbReference>
<dbReference type="InterPro" id="IPR045121">
    <property type="entry name" value="CoAse"/>
</dbReference>
<proteinExistence type="predicted"/>
<evidence type="ECO:0000256" key="2">
    <source>
        <dbReference type="ARBA" id="ARBA00001946"/>
    </source>
</evidence>
<dbReference type="GO" id="GO:0010945">
    <property type="term" value="F:coenzyme A diphosphatase activity"/>
    <property type="evidence" value="ECO:0007669"/>
    <property type="project" value="InterPro"/>
</dbReference>
<dbReference type="AlphaFoldDB" id="A0A4V1AMR6"/>
<comment type="cofactor">
    <cofactor evidence="2">
        <name>Mg(2+)</name>
        <dbReference type="ChEBI" id="CHEBI:18420"/>
    </cofactor>
</comment>
<dbReference type="CDD" id="cd03426">
    <property type="entry name" value="NUDIX_CoAse_Nudt7"/>
    <property type="match status" value="1"/>
</dbReference>
<evidence type="ECO:0000259" key="7">
    <source>
        <dbReference type="PROSITE" id="PS51462"/>
    </source>
</evidence>
<dbReference type="Pfam" id="PF00293">
    <property type="entry name" value="NUDIX"/>
    <property type="match status" value="1"/>
</dbReference>
<dbReference type="PANTHER" id="PTHR12992:SF11">
    <property type="entry name" value="MITOCHONDRIAL COENZYME A DIPHOSPHATASE NUDT8"/>
    <property type="match status" value="1"/>
</dbReference>
<gene>
    <name evidence="8" type="ORF">E2636_03130</name>
</gene>
<keyword evidence="3" id="KW-0479">Metal-binding</keyword>
<evidence type="ECO:0000256" key="6">
    <source>
        <dbReference type="ARBA" id="ARBA00023211"/>
    </source>
</evidence>
<evidence type="ECO:0000256" key="3">
    <source>
        <dbReference type="ARBA" id="ARBA00022723"/>
    </source>
</evidence>
<dbReference type="EMBL" id="CP038015">
    <property type="protein sequence ID" value="QBP40205.1"/>
    <property type="molecule type" value="Genomic_DNA"/>
</dbReference>
<evidence type="ECO:0000256" key="5">
    <source>
        <dbReference type="ARBA" id="ARBA00022842"/>
    </source>
</evidence>
<sequence length="204" mass="23594">MFLKKIKNGLNQNQPLFIGEETAMRSAVLIPLVQVNNEWHILFEVRSLTMRHQPGDISFPGGKIDPTDATPLDAAIRETHEEIGIDPSAILVLGQMSAFIPTPSFVIYPFIATIDNHHTYHLNKAEVEKVFTVPVQWLLNHQPYKHMVPVQAQPSHDFPYDKIANGDQYQWKSHAMEEWFYEYKQYTIWGLTARILKHFIDTIK</sequence>
<feature type="domain" description="Nudix hydrolase" evidence="7">
    <location>
        <begin position="23"/>
        <end position="157"/>
    </location>
</feature>
<evidence type="ECO:0000313" key="9">
    <source>
        <dbReference type="Proteomes" id="UP000294292"/>
    </source>
</evidence>
<keyword evidence="6" id="KW-0464">Manganese</keyword>
<name>A0A4V1AMR6_9BACL</name>
<evidence type="ECO:0000313" key="8">
    <source>
        <dbReference type="EMBL" id="QBP40205.1"/>
    </source>
</evidence>
<evidence type="ECO:0000256" key="4">
    <source>
        <dbReference type="ARBA" id="ARBA00022801"/>
    </source>
</evidence>
<evidence type="ECO:0000256" key="1">
    <source>
        <dbReference type="ARBA" id="ARBA00001936"/>
    </source>
</evidence>
<keyword evidence="5" id="KW-0460">Magnesium</keyword>
<dbReference type="InterPro" id="IPR015797">
    <property type="entry name" value="NUDIX_hydrolase-like_dom_sf"/>
</dbReference>
<accession>A0A4V1AMR6</accession>
<keyword evidence="9" id="KW-1185">Reference proteome</keyword>
<keyword evidence="4" id="KW-0378">Hydrolase</keyword>
<protein>
    <submittedName>
        <fullName evidence="8">CoA pyrophosphatase</fullName>
    </submittedName>
</protein>
<dbReference type="SUPFAM" id="SSF55811">
    <property type="entry name" value="Nudix"/>
    <property type="match status" value="1"/>
</dbReference>